<protein>
    <submittedName>
        <fullName evidence="2">Uncharacterized protein</fullName>
    </submittedName>
</protein>
<dbReference type="EMBL" id="CP158375">
    <property type="protein sequence ID" value="XDO98582.1"/>
    <property type="molecule type" value="Genomic_DNA"/>
</dbReference>
<feature type="transmembrane region" description="Helical" evidence="1">
    <location>
        <begin position="200"/>
        <end position="222"/>
    </location>
</feature>
<accession>A0AB39KX56</accession>
<dbReference type="RefSeq" id="WP_369062457.1">
    <property type="nucleotide sequence ID" value="NZ_CP158375.1"/>
</dbReference>
<evidence type="ECO:0000313" key="2">
    <source>
        <dbReference type="EMBL" id="XDO98582.1"/>
    </source>
</evidence>
<keyword evidence="1" id="KW-1133">Transmembrane helix</keyword>
<dbReference type="AlphaFoldDB" id="A0AB39KX56"/>
<evidence type="ECO:0000256" key="1">
    <source>
        <dbReference type="SAM" id="Phobius"/>
    </source>
</evidence>
<name>A0AB39KX56_9CAUL</name>
<keyword evidence="1" id="KW-0472">Membrane</keyword>
<keyword evidence="1" id="KW-0812">Transmembrane</keyword>
<organism evidence="2">
    <name type="scientific">Caulobacter sp. 73W</name>
    <dbReference type="NCBI Taxonomy" id="3161137"/>
    <lineage>
        <taxon>Bacteria</taxon>
        <taxon>Pseudomonadati</taxon>
        <taxon>Pseudomonadota</taxon>
        <taxon>Alphaproteobacteria</taxon>
        <taxon>Caulobacterales</taxon>
        <taxon>Caulobacteraceae</taxon>
        <taxon>Caulobacter</taxon>
    </lineage>
</organism>
<gene>
    <name evidence="2" type="ORF">ABOZ73_09240</name>
</gene>
<sequence>MSWTEPVTRPDVRRNHASPRPPVFFASRLIAEGRHTKVVEYCVVDADGGVQLLTPVTWSAETLRPDVWIPTSAARTAVRLLGQMCDAEVVVVAHDLEDEVLQPLRLGKKGRRFVEMRDVLSRGDLRDRVSDLDDQISLLRYDRGRPDSAFGDALLLRQYWDFVMIHLGETSPLEGLEPARATELSAVSRAPARRAHSTPAWVWGFIGAIIVQILALAALWMLPQG</sequence>
<proteinExistence type="predicted"/>
<reference evidence="2" key="1">
    <citation type="submission" date="2024-06" db="EMBL/GenBank/DDBJ databases">
        <title>Caulobacter inopinatus, sp. nov.</title>
        <authorList>
            <person name="Donachie S.P."/>
        </authorList>
    </citation>
    <scope>NUCLEOTIDE SEQUENCE</scope>
    <source>
        <strain evidence="2">73W</strain>
    </source>
</reference>